<dbReference type="EMBL" id="LYOZ01000001">
    <property type="protein sequence ID" value="OCH99355.1"/>
    <property type="molecule type" value="Genomic_DNA"/>
</dbReference>
<proteinExistence type="predicted"/>
<evidence type="ECO:0000313" key="4">
    <source>
        <dbReference type="Proteomes" id="UP000093336"/>
    </source>
</evidence>
<accession>A0ABX2XXP1</accession>
<dbReference type="RefSeq" id="WP_065620185.1">
    <property type="nucleotide sequence ID" value="NZ_LYOZ01000001.1"/>
</dbReference>
<comment type="caution">
    <text evidence="3">The sequence shown here is derived from an EMBL/GenBank/DDBJ whole genome shotgun (WGS) entry which is preliminary data.</text>
</comment>
<dbReference type="Proteomes" id="UP000093336">
    <property type="component" value="Unassembled WGS sequence"/>
</dbReference>
<sequence>MTKITASLFAHIENDANLSGVYNLEGQKFINTISYLQQYLDQLQSKREVPPAYVNLISDTNYLKTVESKRAEIIQSGSLDEDIVNLADTITNDILTLDIGERLLLPGGWLNFDGGHGMVYQITRTEHGFRFTVFNAGAGIEYHHKKSSIEKELYNPTKTWEFPFPKTPHEKKELSFFIGRLLKARLPTATRKAFDEKILYEETLASISHIGGYEVVPEKIPDFGYTSGQLSGTCAQRCIHQMLKLNSSSAKVYERFIFKFKHYALLDYVKACFDTKEEPLTPAVINQIRFAIENNLKILNISNLFDAEKTQHYFTELSQIKEKINNHKFTKPVKKITEYDPLPLLIVRGNQDTAKPPYLYTPSYYEKPPLPVHLGTGKNLLINLDKIINQIAHLEPATQYYYLEQVLTSLPTNVETNRFYAELNNLSQYQRFSNQLDSLQKILLQLQDNWLKGSRIPSLQVMQLQLLNMQVKVHEKINQEDKLPSFNLFDATMLNTILGNNLRNPFYATNQPVLDKNFKALQKQYRSAAFNKHRVFYDYLKKLLATEPDLNNQLKKLYNEKYSANATQLHTKIRKHGLEALYLISQHLKREELLSTSTLPGETNFSPIISKIVNHLAYESKLRRAINPFFAKELSYHQRLDFVMEKGKFFLYTPLYPTFLTWQELSTKLSEHKYPLSDSPAKDALRADIPNKSEYNDKITPLSANEIQLTPGNPAKDANRPVTQSDILARDYLHLRSKPRFQIALTLDYFIRHIDKLSLIENQRYVEANIFQPGLLLDALKEKAFLPQFDKFLKTGYRFFNKEGQFTSDSVLFLRLDFLVSRYLYHIDPQKGLARLKALQETLLNQLSVENTPDVTYVLQQYLFQTIMTRIDLDKDSGELFEQAFKAYAYIQSHANPFILEDTAHRVDVDSNIAKFQILISHQSINQVTPVVKNFLLPESEQENWEIAADSFPMYRLTHKLNGKTLRFNILQGKRFENGLAHSGLPLELQKHPLIKHLNLQDKHECLVDPEGTYLRLPEDKVELFYKNNNLIVQKQWSVGGAFREYELQPLSQHHLAQHANKKTAPINVSLPHVLTDGTMDYWHETNDSNHGLLVHNNKPVYSISKGVLTVLDEQGKETNYKLDTLPANYRPLLNNFESNKFILTYSSLTDTIVKLPRYNLTFELHPSDPQLVYTETKERVIDCPSPIHPAVAGLVLEKNSHTRYLVPVGRFFATEKEAKQGEFYPVIHDIYGTIAESALQQEWNKKPPIQKPLWHYQNSERTLSFRLQNGEPVADTVADALYLAYIYLATNQVEKAWAVLQDCNTRLGGLTGDPAELQFISWIFEDLPHRLSDNHREAARQTPPYVACQLKAMSLACDFLLQDRKFDLKEPTIDDTANSQCAQLQYQQVKSFLDNLPAKIYDSFSRLQRVRRHLEHDYDLSTLERKRLLDYYQQSQPKKASPKGALGYEWMLLNLETLKQERDTLLSRQQSNPLSLDDNKRLAFIEKHLKKIKPPLAKSSHLQLVAIDLTLNRDSRINEARLPQKTKRIFDSWQNTLSFKDETDVLKLSSAFDALNSAISEHDFICHFPVYLKIAATNQDPTLFKRLLDFCTATLIANRHILLEKQESSIPLLCNILYRTCNNRSNLVLDLDNFKLADLIRGVSSFSCPPLKVYEPKDIYQHVLAKPEDILKRERPQTIPLTPPMLETTTLFDLLNSLAKQTIGNNRGLNELSNQLDSVITQYRELQAETAQHLQETATEDAAGKLLLQSEQQQKELAQQFTDNPLLAKLVLDRVDSIVVSIDKVREKAWKKALFLANLGPDTPQQRIAWEISKQAKEKPTLNKKELLSIYCRADLNYTVELTGLNSTKAKELYELIHNALVKGIQSQLFKQVKSKLSSATKTGNIDAALEALDTLAREEIPALASPATVIIQHEQDILLRKRQVTALQSLLEPAPDGRGFKNVIEKIIPGGGKSKVIIPVVAEMKAQGDNLVIIEVPPALLATNYIDANRTSQRLFGKRAHRFEFDRNSTVSPKRLEQIYRQFVEVMTTKSYLITTGDSLRSLEAKYIELLSVKERDKTWHKQVYWLDKIVNLLHHNADNLIDEVHKGLWLKSILNYTLGESHPLESTLIRNAVALYGFIDDKLIKTAHTLPQNYDWAPFQTDLATKLVNDPTSPLTSFINKAVRVYGTDVKKELINYLSNKATELSPVILEATAEEKATLAFFKQEITVLLPATLQGSNTVSKHNVTYGRSRLENLSPLQYTLAIPYIGNRLANERSRFGNELEAVNYTMQMMLTKGIGKKLFKELIATWLAAARQELFQNPGLKHLDATPTGKGFALLEKDTGLKLSQVQLNNPQQIAALLARHKHNRSLIATLLQERVLRQINQDGTILSIDAYNHVDICRSTQGVSGTPSNYTTYHQRLHYNPKSSFGSDAYTVELLRSKDSKISYFDYENTAQFIEKTLTNSEAHERIRAIIDINATFTGVTNLNVATEIVSFINKHPDHFSLPIKHVLYFNEEQVLCALDVTKPEKPIVLGTSEEKEISLLLGSKPEERFTFYDQVHTLGTDIRQYLEAHALVLADEKIPFQAWKQGNDRMRGLSQSQTLEFILPKRLQDLTYDEWIQRMQDNDKSVLALDNLSAAKGQMRNLLRRRCLSLIQDLPSEEAGRKAELTEHFAPFFIDTPSRDFFALYGAISKKEKVTVIFENFKQQLLETWKTCHAKAKIELSATELEQIEQRLQEIIKSAIPNGLAEYEDTANSLSKEVQIQKQVQKQVQTQHTLDGCFNPHLKSKETYDWYNLRFNFTYYLNQLTLPLNTFCANSATPELFSQNLRASKNYVETYQGQQKYADAFLKPVFLVWYHLKNEKLQATIVTSQDAENLQDIVKDSPGSWIATTEDTVVAGEAPEAICANSDYQRLREQVRFFNGECSSLLNQGTPLLWLNEQPANKIAFFERYLLPYRPGNEAELEQLKTVLLKGNIEGFAYIANHPFEDLTQQDWKTLFPDTIPVQIAEYQKMAEAFAYVNSNIWVQTLTMVELQEKFNLPLNSLSFLDNHLQPLLRLKQRLEQPLLLFLKNLSKEEKHYLELCLEMSLSKFYDLQGLNNPEEAQPEEMALATIEALFKLKNYPAFKITQEMSIDIVLITFAQQTTSKKILNTLLENRPSQALIKTILQNSCCDDTIVKSLLDSHRTFSEETLNLLAEKCHSEEFATKLYQKEGLPEKALRILLKNGKLNTAQLFSVLDETSNFKIISLVYSHPAAGDSIQQAALKHPDLSPRLVCNLLTKKPFPSDTVILQFLTDSTLITNATLEILIKEIKNPEVIVKIMTHRAATPALNNLVLEQHELSLAIAKIILKGKTDKKILENLFFKILDRYQNSQVISEKEEWENCLADILGKTPDLHPIRAIEALKQTKISARLGFSFLYCFGRNLIAILPFQEMAATDNVESLKLLFAQRNTGELSEEKLLMLAKRCETIQLSELLLKRSDITDSVLQELLTSAPLTASLLALIIEKASSPDMLERVYAHSAASTKNKESIFASPLLNTELFKSFLEQNRVGNGEVTLALKNPACHITPDLLKRMAEMAFSSDVLAGIVAYAKGNQEVMSAVIDNENFSFNTAQWILYRLDDVATPQELIKKLTLKAFKHLQSEQEQQKWEPVLLRLLIRSSYMPGLTDEIVKIINEQTEIKSSTIGVTILRRFGSRVTVKLPLDAMVNSISDTDEITTLITPGTIKEFTEEQLLILVPKCTTQTLRELLFKRKELTEKTLQAIIAHHIGNMPFSQIILILKLAKTPETLRPILNKYRGHDDIRKLLLQHEALSADLMLSILKAIPRNELELALSHPTAVTADVLQAMTQCNVSSALLLKICMHRNADSAVKTMVLKQPNLSPEIAQYIIDSCGIDIEQHHGLLKILLTNMFERYKRENKVAWEQCLIKLVEKYERGTDAAGDMITIIKQQQNLTPTLGLKILQQFGKDVASALPIRQMIQIADAKEIDLLVDSEKTGPLSEENLLLLVDKCKKPEHFAHILKKNNLTEHVLYAILNKIPDYDNLHLTLSHPRLSERSRRQWLETLNRQYDELASVQDPEKKLLLSLEKLKIKSCQHAVKALKDSNYESAAKTAVTLYHALNQEMENYFSSPTPSTAQDFQLNCIKAINDAKGVLEVHRGYKQILVDIVNAILAAVTLNLKSVFSNNWRFFQAKTASVEIVDEISKTLIPQNA</sequence>
<protein>
    <recommendedName>
        <fullName evidence="2">DUF3638 domain-containing protein</fullName>
    </recommendedName>
</protein>
<name>A0ABX2XXP1_9GAMM</name>
<reference evidence="3 4" key="1">
    <citation type="submission" date="2016-05" db="EMBL/GenBank/DDBJ databases">
        <authorList>
            <person name="Prochazka B."/>
            <person name="Indra A."/>
            <person name="Hasenberger P."/>
            <person name="Blaschitz M."/>
            <person name="Wagner L."/>
            <person name="Wewalka G."/>
            <person name="Sorschag S."/>
            <person name="Schmid D."/>
            <person name="Ruppitsch W."/>
        </authorList>
    </citation>
    <scope>NUCLEOTIDE SEQUENCE [LARGE SCALE GENOMIC DNA]</scope>
    <source>
        <strain evidence="3 4">974010_12</strain>
    </source>
</reference>
<evidence type="ECO:0000313" key="3">
    <source>
        <dbReference type="EMBL" id="OCH99355.1"/>
    </source>
</evidence>
<evidence type="ECO:0000256" key="1">
    <source>
        <dbReference type="SAM" id="Coils"/>
    </source>
</evidence>
<feature type="domain" description="DUF3638" evidence="2">
    <location>
        <begin position="1904"/>
        <end position="2115"/>
    </location>
</feature>
<keyword evidence="4" id="KW-1185">Reference proteome</keyword>
<keyword evidence="1" id="KW-0175">Coiled coil</keyword>
<dbReference type="InterPro" id="IPR022099">
    <property type="entry name" value="DUF3638"/>
</dbReference>
<dbReference type="Pfam" id="PF12340">
    <property type="entry name" value="DUF3638"/>
    <property type="match status" value="1"/>
</dbReference>
<feature type="coiled-coil region" evidence="1">
    <location>
        <begin position="2707"/>
        <end position="2753"/>
    </location>
</feature>
<gene>
    <name evidence="3" type="ORF">A8135_06610</name>
</gene>
<evidence type="ECO:0000259" key="2">
    <source>
        <dbReference type="Pfam" id="PF12340"/>
    </source>
</evidence>
<organism evidence="3 4">
    <name type="scientific">Legionella jamestowniensis</name>
    <dbReference type="NCBI Taxonomy" id="455"/>
    <lineage>
        <taxon>Bacteria</taxon>
        <taxon>Pseudomonadati</taxon>
        <taxon>Pseudomonadota</taxon>
        <taxon>Gammaproteobacteria</taxon>
        <taxon>Legionellales</taxon>
        <taxon>Legionellaceae</taxon>
        <taxon>Legionella</taxon>
    </lineage>
</organism>